<evidence type="ECO:0000256" key="1">
    <source>
        <dbReference type="SAM" id="MobiDB-lite"/>
    </source>
</evidence>
<organism evidence="2">
    <name type="scientific">Tanacetum cinerariifolium</name>
    <name type="common">Dalmatian daisy</name>
    <name type="synonym">Chrysanthemum cinerariifolium</name>
    <dbReference type="NCBI Taxonomy" id="118510"/>
    <lineage>
        <taxon>Eukaryota</taxon>
        <taxon>Viridiplantae</taxon>
        <taxon>Streptophyta</taxon>
        <taxon>Embryophyta</taxon>
        <taxon>Tracheophyta</taxon>
        <taxon>Spermatophyta</taxon>
        <taxon>Magnoliopsida</taxon>
        <taxon>eudicotyledons</taxon>
        <taxon>Gunneridae</taxon>
        <taxon>Pentapetalae</taxon>
        <taxon>asterids</taxon>
        <taxon>campanulids</taxon>
        <taxon>Asterales</taxon>
        <taxon>Asteraceae</taxon>
        <taxon>Asteroideae</taxon>
        <taxon>Anthemideae</taxon>
        <taxon>Anthemidinae</taxon>
        <taxon>Tanacetum</taxon>
    </lineage>
</organism>
<reference evidence="2" key="1">
    <citation type="journal article" date="2019" name="Sci. Rep.">
        <title>Draft genome of Tanacetum cinerariifolium, the natural source of mosquito coil.</title>
        <authorList>
            <person name="Yamashiro T."/>
            <person name="Shiraishi A."/>
            <person name="Satake H."/>
            <person name="Nakayama K."/>
        </authorList>
    </citation>
    <scope>NUCLEOTIDE SEQUENCE</scope>
</reference>
<feature type="non-terminal residue" evidence="2">
    <location>
        <position position="1"/>
    </location>
</feature>
<protein>
    <submittedName>
        <fullName evidence="2">Uncharacterized protein</fullName>
    </submittedName>
</protein>
<dbReference type="AlphaFoldDB" id="A0A699RP13"/>
<comment type="caution">
    <text evidence="2">The sequence shown here is derived from an EMBL/GenBank/DDBJ whole genome shotgun (WGS) entry which is preliminary data.</text>
</comment>
<feature type="compositionally biased region" description="Low complexity" evidence="1">
    <location>
        <begin position="37"/>
        <end position="55"/>
    </location>
</feature>
<evidence type="ECO:0000313" key="2">
    <source>
        <dbReference type="EMBL" id="GFC87523.1"/>
    </source>
</evidence>
<gene>
    <name evidence="2" type="ORF">Tci_859493</name>
</gene>
<name>A0A699RP13_TANCI</name>
<sequence length="102" mass="10784">KYQPLLEVPGKGKAKSDSEEESEKVVLEANEGGQDEGQAGPDPGQAGPDPGNAGAEVQSIPSLVVHAESDREHMDLDVADVSPQPSTKQLDERFTAMAYPKV</sequence>
<feature type="region of interest" description="Disordered" evidence="1">
    <location>
        <begin position="1"/>
        <end position="56"/>
    </location>
</feature>
<proteinExistence type="predicted"/>
<dbReference type="EMBL" id="BKCJ011110709">
    <property type="protein sequence ID" value="GFC87523.1"/>
    <property type="molecule type" value="Genomic_DNA"/>
</dbReference>
<accession>A0A699RP13</accession>